<feature type="domain" description="Rhodopsin" evidence="8">
    <location>
        <begin position="77"/>
        <end position="320"/>
    </location>
</feature>
<comment type="similarity">
    <text evidence="5">Belongs to the SAT4 family.</text>
</comment>
<dbReference type="InterPro" id="IPR052337">
    <property type="entry name" value="SAT4-like"/>
</dbReference>
<evidence type="ECO:0000256" key="5">
    <source>
        <dbReference type="ARBA" id="ARBA00038359"/>
    </source>
</evidence>
<evidence type="ECO:0000259" key="8">
    <source>
        <dbReference type="Pfam" id="PF20684"/>
    </source>
</evidence>
<evidence type="ECO:0000256" key="6">
    <source>
        <dbReference type="SAM" id="MobiDB-lite"/>
    </source>
</evidence>
<feature type="transmembrane region" description="Helical" evidence="7">
    <location>
        <begin position="89"/>
        <end position="114"/>
    </location>
</feature>
<name>A0A6A6H4U7_VIRVR</name>
<evidence type="ECO:0000256" key="4">
    <source>
        <dbReference type="ARBA" id="ARBA00023136"/>
    </source>
</evidence>
<feature type="transmembrane region" description="Helical" evidence="7">
    <location>
        <begin position="134"/>
        <end position="155"/>
    </location>
</feature>
<evidence type="ECO:0000256" key="7">
    <source>
        <dbReference type="SAM" id="Phobius"/>
    </source>
</evidence>
<evidence type="ECO:0000256" key="3">
    <source>
        <dbReference type="ARBA" id="ARBA00022989"/>
    </source>
</evidence>
<dbReference type="Pfam" id="PF20684">
    <property type="entry name" value="Fung_rhodopsin"/>
    <property type="match status" value="1"/>
</dbReference>
<accession>A0A6A6H4U7</accession>
<dbReference type="PANTHER" id="PTHR33048:SF47">
    <property type="entry name" value="INTEGRAL MEMBRANE PROTEIN-RELATED"/>
    <property type="match status" value="1"/>
</dbReference>
<dbReference type="AlphaFoldDB" id="A0A6A6H4U7"/>
<keyword evidence="2 7" id="KW-0812">Transmembrane</keyword>
<dbReference type="PANTHER" id="PTHR33048">
    <property type="entry name" value="PTH11-LIKE INTEGRAL MEMBRANE PROTEIN (AFU_ORTHOLOGUE AFUA_5G11245)"/>
    <property type="match status" value="1"/>
</dbReference>
<evidence type="ECO:0000256" key="2">
    <source>
        <dbReference type="ARBA" id="ARBA00022692"/>
    </source>
</evidence>
<dbReference type="InterPro" id="IPR049326">
    <property type="entry name" value="Rhodopsin_dom_fungi"/>
</dbReference>
<dbReference type="EMBL" id="ML991810">
    <property type="protein sequence ID" value="KAF2233032.1"/>
    <property type="molecule type" value="Genomic_DNA"/>
</dbReference>
<dbReference type="OrthoDB" id="5378633at2759"/>
<feature type="region of interest" description="Disordered" evidence="6">
    <location>
        <begin position="347"/>
        <end position="368"/>
    </location>
</feature>
<evidence type="ECO:0000313" key="9">
    <source>
        <dbReference type="EMBL" id="KAF2233032.1"/>
    </source>
</evidence>
<feature type="compositionally biased region" description="Basic and acidic residues" evidence="6">
    <location>
        <begin position="416"/>
        <end position="427"/>
    </location>
</feature>
<keyword evidence="3 7" id="KW-1133">Transmembrane helix</keyword>
<dbReference type="GO" id="GO:0016020">
    <property type="term" value="C:membrane"/>
    <property type="evidence" value="ECO:0007669"/>
    <property type="project" value="UniProtKB-SubCell"/>
</dbReference>
<feature type="transmembrane region" description="Helical" evidence="7">
    <location>
        <begin position="258"/>
        <end position="280"/>
    </location>
</feature>
<reference evidence="9" key="1">
    <citation type="journal article" date="2020" name="Stud. Mycol.">
        <title>101 Dothideomycetes genomes: a test case for predicting lifestyles and emergence of pathogens.</title>
        <authorList>
            <person name="Haridas S."/>
            <person name="Albert R."/>
            <person name="Binder M."/>
            <person name="Bloem J."/>
            <person name="Labutti K."/>
            <person name="Salamov A."/>
            <person name="Andreopoulos B."/>
            <person name="Baker S."/>
            <person name="Barry K."/>
            <person name="Bills G."/>
            <person name="Bluhm B."/>
            <person name="Cannon C."/>
            <person name="Castanera R."/>
            <person name="Culley D."/>
            <person name="Daum C."/>
            <person name="Ezra D."/>
            <person name="Gonzalez J."/>
            <person name="Henrissat B."/>
            <person name="Kuo A."/>
            <person name="Liang C."/>
            <person name="Lipzen A."/>
            <person name="Lutzoni F."/>
            <person name="Magnuson J."/>
            <person name="Mondo S."/>
            <person name="Nolan M."/>
            <person name="Ohm R."/>
            <person name="Pangilinan J."/>
            <person name="Park H.-J."/>
            <person name="Ramirez L."/>
            <person name="Alfaro M."/>
            <person name="Sun H."/>
            <person name="Tritt A."/>
            <person name="Yoshinaga Y."/>
            <person name="Zwiers L.-H."/>
            <person name="Turgeon B."/>
            <person name="Goodwin S."/>
            <person name="Spatafora J."/>
            <person name="Crous P."/>
            <person name="Grigoriev I."/>
        </authorList>
    </citation>
    <scope>NUCLEOTIDE SEQUENCE</scope>
    <source>
        <strain evidence="9">Tuck. ex Michener</strain>
    </source>
</reference>
<comment type="subcellular location">
    <subcellularLocation>
        <location evidence="1">Membrane</location>
        <topology evidence="1">Multi-pass membrane protein</topology>
    </subcellularLocation>
</comment>
<sequence>MERDPCQARQVKGSIGYQRAKSPATTHDTFNQKVLAKMASTSSTAALPSSYLNENVGYRLVDTAIAFIVIQTFFVALRAWARRFRSPSWMFADIFVPIAYLCSLAIDIVGILIVKHGAAGRHVEAVMQMKPLPLPYFFKTLYIAIPVLYCLAVTFPKLALLDVYLHIFIDRFSRYTCYITGLVIILTMVVNVPTTIRQCSPVSYLWDQYVDPDAHGHCNNIQTHFLWASFPNILTDVVMLFIPIPVLRKLQISFKTKLGIFATFLVGSIGLVVSIIRFAAFTQSYTDFTRVSVALTVWTTAEPGAYVVAARLITLRPLLSYIAYESPLSSVFTASILTTSRKSTRLNETGKSDTFHSKRKETSHDVELPECSADATNLVPGDQYPNSSMVTAEQVSSRGYPESQPAEGIHVEHEFMFSSKPAKERSPLEPGRPGR</sequence>
<feature type="region of interest" description="Disordered" evidence="6">
    <location>
        <begin position="416"/>
        <end position="435"/>
    </location>
</feature>
<organism evidence="9 10">
    <name type="scientific">Viridothelium virens</name>
    <name type="common">Speckled blister lichen</name>
    <name type="synonym">Trypethelium virens</name>
    <dbReference type="NCBI Taxonomy" id="1048519"/>
    <lineage>
        <taxon>Eukaryota</taxon>
        <taxon>Fungi</taxon>
        <taxon>Dikarya</taxon>
        <taxon>Ascomycota</taxon>
        <taxon>Pezizomycotina</taxon>
        <taxon>Dothideomycetes</taxon>
        <taxon>Dothideomycetes incertae sedis</taxon>
        <taxon>Trypetheliales</taxon>
        <taxon>Trypetheliaceae</taxon>
        <taxon>Viridothelium</taxon>
    </lineage>
</organism>
<feature type="compositionally biased region" description="Basic and acidic residues" evidence="6">
    <location>
        <begin position="348"/>
        <end position="367"/>
    </location>
</feature>
<evidence type="ECO:0000313" key="10">
    <source>
        <dbReference type="Proteomes" id="UP000800092"/>
    </source>
</evidence>
<gene>
    <name evidence="9" type="ORF">EV356DRAFT_504513</name>
</gene>
<evidence type="ECO:0000256" key="1">
    <source>
        <dbReference type="ARBA" id="ARBA00004141"/>
    </source>
</evidence>
<feature type="transmembrane region" description="Helical" evidence="7">
    <location>
        <begin position="56"/>
        <end position="77"/>
    </location>
</feature>
<dbReference type="Proteomes" id="UP000800092">
    <property type="component" value="Unassembled WGS sequence"/>
</dbReference>
<proteinExistence type="inferred from homology"/>
<protein>
    <recommendedName>
        <fullName evidence="8">Rhodopsin domain-containing protein</fullName>
    </recommendedName>
</protein>
<keyword evidence="4 7" id="KW-0472">Membrane</keyword>
<feature type="transmembrane region" description="Helical" evidence="7">
    <location>
        <begin position="225"/>
        <end position="246"/>
    </location>
</feature>
<keyword evidence="10" id="KW-1185">Reference proteome</keyword>
<feature type="transmembrane region" description="Helical" evidence="7">
    <location>
        <begin position="175"/>
        <end position="196"/>
    </location>
</feature>